<evidence type="ECO:0000313" key="6">
    <source>
        <dbReference type="Proteomes" id="UP000031668"/>
    </source>
</evidence>
<dbReference type="InterPro" id="IPR005772">
    <property type="entry name" value="ATPase_V1-cplx_fsu_euk"/>
</dbReference>
<evidence type="ECO:0000256" key="2">
    <source>
        <dbReference type="ARBA" id="ARBA00022448"/>
    </source>
</evidence>
<dbReference type="PANTHER" id="PTHR13861">
    <property type="entry name" value="VACUOLAR ATP SYNTHASE SUBUNIT F"/>
    <property type="match status" value="1"/>
</dbReference>
<dbReference type="AlphaFoldDB" id="A0A0C2I857"/>
<dbReference type="Proteomes" id="UP000031668">
    <property type="component" value="Unassembled WGS sequence"/>
</dbReference>
<dbReference type="PANTHER" id="PTHR13861:SF2">
    <property type="entry name" value="V-TYPE PROTON ATPASE SUBUNIT F"/>
    <property type="match status" value="1"/>
</dbReference>
<dbReference type="OrthoDB" id="10261947at2759"/>
<evidence type="ECO:0000313" key="5">
    <source>
        <dbReference type="EMBL" id="KII61423.1"/>
    </source>
</evidence>
<keyword evidence="4" id="KW-0406">Ion transport</keyword>
<dbReference type="InterPro" id="IPR008218">
    <property type="entry name" value="ATPase_V1-cplx_f_g_su"/>
</dbReference>
<reference evidence="5 6" key="1">
    <citation type="journal article" date="2014" name="Genome Biol. Evol.">
        <title>The genome of the myxosporean Thelohanellus kitauei shows adaptations to nutrient acquisition within its fish host.</title>
        <authorList>
            <person name="Yang Y."/>
            <person name="Xiong J."/>
            <person name="Zhou Z."/>
            <person name="Huo F."/>
            <person name="Miao W."/>
            <person name="Ran C."/>
            <person name="Liu Y."/>
            <person name="Zhang J."/>
            <person name="Feng J."/>
            <person name="Wang M."/>
            <person name="Wang M."/>
            <person name="Wang L."/>
            <person name="Yao B."/>
        </authorList>
    </citation>
    <scope>NUCLEOTIDE SEQUENCE [LARGE SCALE GENOMIC DNA]</scope>
    <source>
        <strain evidence="5">Wuqing</strain>
    </source>
</reference>
<organism evidence="5 6">
    <name type="scientific">Thelohanellus kitauei</name>
    <name type="common">Myxosporean</name>
    <dbReference type="NCBI Taxonomy" id="669202"/>
    <lineage>
        <taxon>Eukaryota</taxon>
        <taxon>Metazoa</taxon>
        <taxon>Cnidaria</taxon>
        <taxon>Myxozoa</taxon>
        <taxon>Myxosporea</taxon>
        <taxon>Bivalvulida</taxon>
        <taxon>Platysporina</taxon>
        <taxon>Myxobolidae</taxon>
        <taxon>Thelohanellus</taxon>
    </lineage>
</organism>
<evidence type="ECO:0000256" key="4">
    <source>
        <dbReference type="ARBA" id="ARBA00023065"/>
    </source>
</evidence>
<keyword evidence="3" id="KW-0375">Hydrogen ion transport</keyword>
<comment type="caution">
    <text evidence="5">The sequence shown here is derived from an EMBL/GenBank/DDBJ whole genome shotgun (WGS) entry which is preliminary data.</text>
</comment>
<gene>
    <name evidence="5" type="ORF">RF11_12838</name>
</gene>
<proteinExistence type="inferred from homology"/>
<dbReference type="SUPFAM" id="SSF159468">
    <property type="entry name" value="AtpF-like"/>
    <property type="match status" value="1"/>
</dbReference>
<dbReference type="Pfam" id="PF01990">
    <property type="entry name" value="ATP-synt_F"/>
    <property type="match status" value="1"/>
</dbReference>
<dbReference type="InterPro" id="IPR036906">
    <property type="entry name" value="ATPase_V1_fsu_sf"/>
</dbReference>
<dbReference type="PIRSF" id="PIRSF015945">
    <property type="entry name" value="ATPase_V1_F_euk"/>
    <property type="match status" value="1"/>
</dbReference>
<keyword evidence="2" id="KW-0813">Transport</keyword>
<dbReference type="GO" id="GO:0033180">
    <property type="term" value="C:proton-transporting V-type ATPase, V1 domain"/>
    <property type="evidence" value="ECO:0007669"/>
    <property type="project" value="InterPro"/>
</dbReference>
<accession>A0A0C2I857</accession>
<sequence length="112" mass="12485">MSGTHLIGLIGDEDTCVGFLLAGAGDVNKQRQKNFMAVTKDTTYSEIEEFFTKLLSRADIAIILITQKVFQSLISNHKRVIPTIVEIPSKDHPYDSAKDPVLKRVRAFLGHD</sequence>
<dbReference type="OMA" id="IIICQHI"/>
<evidence type="ECO:0000256" key="3">
    <source>
        <dbReference type="ARBA" id="ARBA00022781"/>
    </source>
</evidence>
<protein>
    <submittedName>
        <fullName evidence="5">V-type proton ATPase subunit F 1</fullName>
    </submittedName>
</protein>
<keyword evidence="6" id="KW-1185">Reference proteome</keyword>
<dbReference type="NCBIfam" id="TIGR01101">
    <property type="entry name" value="V_ATP_synt_F"/>
    <property type="match status" value="1"/>
</dbReference>
<dbReference type="Gene3D" id="3.40.50.10580">
    <property type="entry name" value="ATPase, V1 complex, subunit F"/>
    <property type="match status" value="1"/>
</dbReference>
<evidence type="ECO:0000256" key="1">
    <source>
        <dbReference type="ARBA" id="ARBA00010148"/>
    </source>
</evidence>
<dbReference type="GO" id="GO:0046961">
    <property type="term" value="F:proton-transporting ATPase activity, rotational mechanism"/>
    <property type="evidence" value="ECO:0007669"/>
    <property type="project" value="InterPro"/>
</dbReference>
<comment type="similarity">
    <text evidence="1">Belongs to the V-ATPase F subunit family.</text>
</comment>
<name>A0A0C2I857_THEKT</name>
<dbReference type="EMBL" id="JWZT01005339">
    <property type="protein sequence ID" value="KII61423.1"/>
    <property type="molecule type" value="Genomic_DNA"/>
</dbReference>